<sequence>MAEDPMSSPTSIDVRAVGFELILTWKGEHRVWKGEHRAGGFELFLMWKGELRAFQIADKFLKSIDL</sequence>
<dbReference type="EMBL" id="LXQA010603092">
    <property type="protein sequence ID" value="MCI61622.1"/>
    <property type="molecule type" value="Genomic_DNA"/>
</dbReference>
<keyword evidence="2" id="KW-1185">Reference proteome</keyword>
<reference evidence="1 2" key="1">
    <citation type="journal article" date="2018" name="Front. Plant Sci.">
        <title>Red Clover (Trifolium pratense) and Zigzag Clover (T. medium) - A Picture of Genomic Similarities and Differences.</title>
        <authorList>
            <person name="Dluhosova J."/>
            <person name="Istvanek J."/>
            <person name="Nedelnik J."/>
            <person name="Repkova J."/>
        </authorList>
    </citation>
    <scope>NUCLEOTIDE SEQUENCE [LARGE SCALE GENOMIC DNA]</scope>
    <source>
        <strain evidence="2">cv. 10/8</strain>
        <tissue evidence="1">Leaf</tissue>
    </source>
</reference>
<protein>
    <submittedName>
        <fullName evidence="1">Uncharacterized protein</fullName>
    </submittedName>
</protein>
<name>A0A392TKW9_9FABA</name>
<evidence type="ECO:0000313" key="1">
    <source>
        <dbReference type="EMBL" id="MCI61622.1"/>
    </source>
</evidence>
<feature type="non-terminal residue" evidence="1">
    <location>
        <position position="66"/>
    </location>
</feature>
<dbReference type="Proteomes" id="UP000265520">
    <property type="component" value="Unassembled WGS sequence"/>
</dbReference>
<accession>A0A392TKW9</accession>
<proteinExistence type="predicted"/>
<organism evidence="1 2">
    <name type="scientific">Trifolium medium</name>
    <dbReference type="NCBI Taxonomy" id="97028"/>
    <lineage>
        <taxon>Eukaryota</taxon>
        <taxon>Viridiplantae</taxon>
        <taxon>Streptophyta</taxon>
        <taxon>Embryophyta</taxon>
        <taxon>Tracheophyta</taxon>
        <taxon>Spermatophyta</taxon>
        <taxon>Magnoliopsida</taxon>
        <taxon>eudicotyledons</taxon>
        <taxon>Gunneridae</taxon>
        <taxon>Pentapetalae</taxon>
        <taxon>rosids</taxon>
        <taxon>fabids</taxon>
        <taxon>Fabales</taxon>
        <taxon>Fabaceae</taxon>
        <taxon>Papilionoideae</taxon>
        <taxon>50 kb inversion clade</taxon>
        <taxon>NPAAA clade</taxon>
        <taxon>Hologalegina</taxon>
        <taxon>IRL clade</taxon>
        <taxon>Trifolieae</taxon>
        <taxon>Trifolium</taxon>
    </lineage>
</organism>
<comment type="caution">
    <text evidence="1">The sequence shown here is derived from an EMBL/GenBank/DDBJ whole genome shotgun (WGS) entry which is preliminary data.</text>
</comment>
<dbReference type="AlphaFoldDB" id="A0A392TKW9"/>
<evidence type="ECO:0000313" key="2">
    <source>
        <dbReference type="Proteomes" id="UP000265520"/>
    </source>
</evidence>